<dbReference type="AlphaFoldDB" id="A0A268AC52"/>
<gene>
    <name evidence="2" type="ORF">CHH64_07485</name>
</gene>
<dbReference type="PANTHER" id="PTHR41309">
    <property type="entry name" value="MEMBRANE PROTEIN-RELATED"/>
    <property type="match status" value="1"/>
</dbReference>
<dbReference type="EMBL" id="NPBV01000008">
    <property type="protein sequence ID" value="PAD21659.1"/>
    <property type="molecule type" value="Genomic_DNA"/>
</dbReference>
<organism evidence="2 3">
    <name type="scientific">Terribacillus saccharophilus</name>
    <dbReference type="NCBI Taxonomy" id="361277"/>
    <lineage>
        <taxon>Bacteria</taxon>
        <taxon>Bacillati</taxon>
        <taxon>Bacillota</taxon>
        <taxon>Bacilli</taxon>
        <taxon>Bacillales</taxon>
        <taxon>Bacillaceae</taxon>
        <taxon>Terribacillus</taxon>
    </lineage>
</organism>
<accession>A0A268AC52</accession>
<feature type="transmembrane region" description="Helical" evidence="1">
    <location>
        <begin position="35"/>
        <end position="52"/>
    </location>
</feature>
<name>A0A268AC52_9BACI</name>
<dbReference type="InterPro" id="IPR025699">
    <property type="entry name" value="ABC2_memb-like"/>
</dbReference>
<keyword evidence="1" id="KW-0472">Membrane</keyword>
<protein>
    <submittedName>
        <fullName evidence="2">Multidrug ABC transporter permease</fullName>
    </submittedName>
</protein>
<feature type="transmembrane region" description="Helical" evidence="1">
    <location>
        <begin position="12"/>
        <end position="29"/>
    </location>
</feature>
<dbReference type="Pfam" id="PF13346">
    <property type="entry name" value="ABC2_membrane_5"/>
    <property type="match status" value="1"/>
</dbReference>
<keyword evidence="1" id="KW-0812">Transmembrane</keyword>
<reference evidence="2 3" key="1">
    <citation type="submission" date="2017-07" db="EMBL/GenBank/DDBJ databases">
        <title>Isolation and whole genome analysis of endospore-forming bacteria from heroin.</title>
        <authorList>
            <person name="Kalinowski J."/>
            <person name="Ahrens B."/>
            <person name="Al-Dilaimi A."/>
            <person name="Winkler A."/>
            <person name="Wibberg D."/>
            <person name="Schleenbecker U."/>
            <person name="Ruckert C."/>
            <person name="Wolfel R."/>
            <person name="Grass G."/>
        </authorList>
    </citation>
    <scope>NUCLEOTIDE SEQUENCE [LARGE SCALE GENOMIC DNA]</scope>
    <source>
        <strain evidence="2 3">7528</strain>
    </source>
</reference>
<evidence type="ECO:0000256" key="1">
    <source>
        <dbReference type="SAM" id="Phobius"/>
    </source>
</evidence>
<feature type="transmembrane region" description="Helical" evidence="1">
    <location>
        <begin position="104"/>
        <end position="122"/>
    </location>
</feature>
<dbReference type="Proteomes" id="UP000216013">
    <property type="component" value="Unassembled WGS sequence"/>
</dbReference>
<comment type="caution">
    <text evidence="2">The sequence shown here is derived from an EMBL/GenBank/DDBJ whole genome shotgun (WGS) entry which is preliminary data.</text>
</comment>
<feature type="transmembrane region" description="Helical" evidence="1">
    <location>
        <begin position="73"/>
        <end position="98"/>
    </location>
</feature>
<feature type="transmembrane region" description="Helical" evidence="1">
    <location>
        <begin position="134"/>
        <end position="152"/>
    </location>
</feature>
<sequence length="202" mass="22732">MLNLIRRDFIIQKWQLLVFVLVILFFVLLGRQDPAFIFLLASVIIPINTIAYDEKAETNILLNSLPYTRSEIIASRYLGTIVFIILATGVTSVLLYVFDRNFSITDIAISSSLALLLLSFYLPMSYIIKPGYNFPIAFISFLLLAGIVPPIVSYLGENLTSVTDFLLNLSVPILYISALLLGFAIYATSWGITTIIYRRKAF</sequence>
<proteinExistence type="predicted"/>
<dbReference type="PANTHER" id="PTHR41309:SF2">
    <property type="entry name" value="MEMBRANE PROTEIN"/>
    <property type="match status" value="1"/>
</dbReference>
<dbReference type="RefSeq" id="WP_095260802.1">
    <property type="nucleotide sequence ID" value="NZ_NPBV01000008.1"/>
</dbReference>
<feature type="transmembrane region" description="Helical" evidence="1">
    <location>
        <begin position="172"/>
        <end position="197"/>
    </location>
</feature>
<evidence type="ECO:0000313" key="2">
    <source>
        <dbReference type="EMBL" id="PAD21659.1"/>
    </source>
</evidence>
<evidence type="ECO:0000313" key="3">
    <source>
        <dbReference type="Proteomes" id="UP000216013"/>
    </source>
</evidence>
<keyword evidence="1" id="KW-1133">Transmembrane helix</keyword>